<keyword evidence="3" id="KW-1185">Reference proteome</keyword>
<dbReference type="EMBL" id="JACRSV010000001">
    <property type="protein sequence ID" value="MBC8559702.1"/>
    <property type="molecule type" value="Genomic_DNA"/>
</dbReference>
<sequence>MKTKNLRHELKHIVSEGDCLLLRQRLSGIASPDPHAANGKYRIRSLYFDNLDDKVLREKIIGVSNREKFRIRYYNDDFSYIKLEKKSKIHGLCQKDAVRVTKEECERILSGDIDWMLLDETRPLLQELHAKMRYQQLRPATVVDYLREPFVYRPGNVRVTLDSEIRTGLKSGDLFNQNLSSVPIVGGNPRILEVKYDAFLPDVIRDAVQVENRMVGTFSKYAACRCYL</sequence>
<dbReference type="InterPro" id="IPR042267">
    <property type="entry name" value="VTC_sf"/>
</dbReference>
<name>A0A926E3S1_9FIRM</name>
<dbReference type="InterPro" id="IPR018966">
    <property type="entry name" value="VTC_domain"/>
</dbReference>
<dbReference type="Gene3D" id="3.20.100.30">
    <property type="entry name" value="VTC, catalytic tunnel domain"/>
    <property type="match status" value="1"/>
</dbReference>
<dbReference type="RefSeq" id="WP_249294622.1">
    <property type="nucleotide sequence ID" value="NZ_JACRSV010000001.1"/>
</dbReference>
<accession>A0A926E3S1</accession>
<reference evidence="2" key="1">
    <citation type="submission" date="2020-08" db="EMBL/GenBank/DDBJ databases">
        <title>Genome public.</title>
        <authorList>
            <person name="Liu C."/>
            <person name="Sun Q."/>
        </authorList>
    </citation>
    <scope>NUCLEOTIDE SEQUENCE</scope>
    <source>
        <strain evidence="2">NSJ-33</strain>
    </source>
</reference>
<feature type="domain" description="VTC" evidence="1">
    <location>
        <begin position="7"/>
        <end position="226"/>
    </location>
</feature>
<gene>
    <name evidence="2" type="ORF">H8710_06390</name>
</gene>
<organism evidence="2 3">
    <name type="scientific">Fumia xinanensis</name>
    <dbReference type="NCBI Taxonomy" id="2763659"/>
    <lineage>
        <taxon>Bacteria</taxon>
        <taxon>Bacillati</taxon>
        <taxon>Bacillota</taxon>
        <taxon>Clostridia</taxon>
        <taxon>Eubacteriales</taxon>
        <taxon>Oscillospiraceae</taxon>
        <taxon>Fumia</taxon>
    </lineage>
</organism>
<evidence type="ECO:0000313" key="2">
    <source>
        <dbReference type="EMBL" id="MBC8559702.1"/>
    </source>
</evidence>
<dbReference type="GO" id="GO:0006799">
    <property type="term" value="P:polyphosphate biosynthetic process"/>
    <property type="evidence" value="ECO:0007669"/>
    <property type="project" value="UniProtKB-ARBA"/>
</dbReference>
<proteinExistence type="predicted"/>
<comment type="caution">
    <text evidence="2">The sequence shown here is derived from an EMBL/GenBank/DDBJ whole genome shotgun (WGS) entry which is preliminary data.</text>
</comment>
<dbReference type="Proteomes" id="UP000610760">
    <property type="component" value="Unassembled WGS sequence"/>
</dbReference>
<dbReference type="AlphaFoldDB" id="A0A926E3S1"/>
<dbReference type="Pfam" id="PF09359">
    <property type="entry name" value="VTC"/>
    <property type="match status" value="1"/>
</dbReference>
<protein>
    <submittedName>
        <fullName evidence="2">Polyphosphate polymerase domain-containing protein</fullName>
    </submittedName>
</protein>
<dbReference type="CDD" id="cd07750">
    <property type="entry name" value="PolyPPase_VTC_like"/>
    <property type="match status" value="1"/>
</dbReference>
<evidence type="ECO:0000259" key="1">
    <source>
        <dbReference type="Pfam" id="PF09359"/>
    </source>
</evidence>
<evidence type="ECO:0000313" key="3">
    <source>
        <dbReference type="Proteomes" id="UP000610760"/>
    </source>
</evidence>